<reference evidence="7" key="1">
    <citation type="submission" date="2016-11" db="UniProtKB">
        <authorList>
            <consortium name="WormBaseParasite"/>
        </authorList>
    </citation>
    <scope>IDENTIFICATION</scope>
</reference>
<evidence type="ECO:0000256" key="5">
    <source>
        <dbReference type="SAM" id="SignalP"/>
    </source>
</evidence>
<keyword evidence="3" id="KW-0408">Iron</keyword>
<keyword evidence="6" id="KW-1185">Reference proteome</keyword>
<evidence type="ECO:0000256" key="1">
    <source>
        <dbReference type="ARBA" id="ARBA00010617"/>
    </source>
</evidence>
<dbReference type="PRINTS" id="PR00463">
    <property type="entry name" value="EP450I"/>
</dbReference>
<organism evidence="6 7">
    <name type="scientific">Caenorhabditis tropicalis</name>
    <dbReference type="NCBI Taxonomy" id="1561998"/>
    <lineage>
        <taxon>Eukaryota</taxon>
        <taxon>Metazoa</taxon>
        <taxon>Ecdysozoa</taxon>
        <taxon>Nematoda</taxon>
        <taxon>Chromadorea</taxon>
        <taxon>Rhabditida</taxon>
        <taxon>Rhabditina</taxon>
        <taxon>Rhabditomorpha</taxon>
        <taxon>Rhabditoidea</taxon>
        <taxon>Rhabditidae</taxon>
        <taxon>Peloderinae</taxon>
        <taxon>Caenorhabditis</taxon>
    </lineage>
</organism>
<feature type="signal peptide" evidence="5">
    <location>
        <begin position="1"/>
        <end position="21"/>
    </location>
</feature>
<protein>
    <submittedName>
        <fullName evidence="7">Cytochrome P450</fullName>
    </submittedName>
</protein>
<dbReference type="InterPro" id="IPR036396">
    <property type="entry name" value="Cyt_P450_sf"/>
</dbReference>
<keyword evidence="5" id="KW-0732">Signal</keyword>
<dbReference type="Proteomes" id="UP000095282">
    <property type="component" value="Unplaced"/>
</dbReference>
<keyword evidence="4" id="KW-0560">Oxidoreductase</keyword>
<comment type="similarity">
    <text evidence="1">Belongs to the cytochrome P450 family.</text>
</comment>
<dbReference type="AlphaFoldDB" id="A0A1I7TXU3"/>
<dbReference type="GO" id="GO:0006082">
    <property type="term" value="P:organic acid metabolic process"/>
    <property type="evidence" value="ECO:0007669"/>
    <property type="project" value="TreeGrafter"/>
</dbReference>
<keyword evidence="4" id="KW-0503">Monooxygenase</keyword>
<evidence type="ECO:0000313" key="7">
    <source>
        <dbReference type="WBParaSite" id="Csp11.Scaffold629.g12876.t1"/>
    </source>
</evidence>
<evidence type="ECO:0000256" key="3">
    <source>
        <dbReference type="ARBA" id="ARBA00023004"/>
    </source>
</evidence>
<dbReference type="WBParaSite" id="Csp11.Scaffold629.g12876.t1">
    <property type="protein sequence ID" value="Csp11.Scaffold629.g12876.t1"/>
    <property type="gene ID" value="Csp11.Scaffold629.g12876"/>
</dbReference>
<dbReference type="GO" id="GO:0005737">
    <property type="term" value="C:cytoplasm"/>
    <property type="evidence" value="ECO:0007669"/>
    <property type="project" value="TreeGrafter"/>
</dbReference>
<feature type="chain" id="PRO_5009308085" evidence="5">
    <location>
        <begin position="22"/>
        <end position="386"/>
    </location>
</feature>
<dbReference type="InterPro" id="IPR002401">
    <property type="entry name" value="Cyt_P450_E_grp-I"/>
</dbReference>
<keyword evidence="2" id="KW-0479">Metal-binding</keyword>
<dbReference type="PANTHER" id="PTHR24300">
    <property type="entry name" value="CYTOCHROME P450 508A4-RELATED"/>
    <property type="match status" value="1"/>
</dbReference>
<dbReference type="STRING" id="1561998.A0A1I7TXU3"/>
<dbReference type="InterPro" id="IPR001128">
    <property type="entry name" value="Cyt_P450"/>
</dbReference>
<accession>A0A1I7TXU3</accession>
<dbReference type="eggNOG" id="KOG0156">
    <property type="taxonomic scope" value="Eukaryota"/>
</dbReference>
<dbReference type="Gene3D" id="1.10.630.10">
    <property type="entry name" value="Cytochrome P450"/>
    <property type="match status" value="1"/>
</dbReference>
<sequence length="386" mass="44621">MLFVLIVCAILAFLTWNQWRARQKFPRGPTPLPLIGNLHQLIYTCWKKGGTVAGFNEFKKQFGKVFTIWMGPIPTVHIADFEVAHETHIKRANTFGIRYSNGGMNYIREGRGIISSNGDFWQEHRRFALTTLRNFGLGRNIMEEKIMEEYRYRFQDFKKTNFKNGGIEVHASTCFDLLVGSIINTLLVSERFEQDNEEFELLKVNLAQSLEKVSIIDAFTPLPLLKSDMCKWRTKTIFAPFDFVYSLVKKSIQRRVSAIEKGEHVISEEGDDYVDAFLIRIEKDKKEGVVDSTFTLETLAIDLYDLWLAGQETTSTTLTWACACLLNHPEVAKEIRKELVQVTGGTRTLSLTDRTKHLTCLLRLMKFNESHLFSTQTYSEFWKRIL</sequence>
<dbReference type="Pfam" id="PF00067">
    <property type="entry name" value="p450"/>
    <property type="match status" value="1"/>
</dbReference>
<dbReference type="GO" id="GO:0005506">
    <property type="term" value="F:iron ion binding"/>
    <property type="evidence" value="ECO:0007669"/>
    <property type="project" value="InterPro"/>
</dbReference>
<name>A0A1I7TXU3_9PELO</name>
<dbReference type="GO" id="GO:0020037">
    <property type="term" value="F:heme binding"/>
    <property type="evidence" value="ECO:0007669"/>
    <property type="project" value="InterPro"/>
</dbReference>
<evidence type="ECO:0000313" key="6">
    <source>
        <dbReference type="Proteomes" id="UP000095282"/>
    </source>
</evidence>
<evidence type="ECO:0000256" key="4">
    <source>
        <dbReference type="ARBA" id="ARBA00023033"/>
    </source>
</evidence>
<dbReference type="PANTHER" id="PTHR24300:SF122">
    <property type="entry name" value="CYTOCHROME P450 FAMILY"/>
    <property type="match status" value="1"/>
</dbReference>
<dbReference type="GO" id="GO:0016712">
    <property type="term" value="F:oxidoreductase activity, acting on paired donors, with incorporation or reduction of molecular oxygen, reduced flavin or flavoprotein as one donor, and incorporation of one atom of oxygen"/>
    <property type="evidence" value="ECO:0007669"/>
    <property type="project" value="TreeGrafter"/>
</dbReference>
<evidence type="ECO:0000256" key="2">
    <source>
        <dbReference type="ARBA" id="ARBA00022723"/>
    </source>
</evidence>
<dbReference type="GO" id="GO:0006805">
    <property type="term" value="P:xenobiotic metabolic process"/>
    <property type="evidence" value="ECO:0007669"/>
    <property type="project" value="TreeGrafter"/>
</dbReference>
<proteinExistence type="inferred from homology"/>
<dbReference type="SUPFAM" id="SSF48264">
    <property type="entry name" value="Cytochrome P450"/>
    <property type="match status" value="1"/>
</dbReference>
<dbReference type="InterPro" id="IPR050182">
    <property type="entry name" value="Cytochrome_P450_fam2"/>
</dbReference>